<dbReference type="Pfam" id="PF01494">
    <property type="entry name" value="FAD_binding_3"/>
    <property type="match status" value="1"/>
</dbReference>
<dbReference type="Gene3D" id="3.30.9.10">
    <property type="entry name" value="D-Amino Acid Oxidase, subunit A, domain 2"/>
    <property type="match status" value="1"/>
</dbReference>
<dbReference type="Gene3D" id="3.50.50.60">
    <property type="entry name" value="FAD/NAD(P)-binding domain"/>
    <property type="match status" value="1"/>
</dbReference>
<dbReference type="NCBIfam" id="NF006091">
    <property type="entry name" value="PRK08243.1"/>
    <property type="match status" value="1"/>
</dbReference>
<keyword evidence="2" id="KW-0274">FAD</keyword>
<evidence type="ECO:0000313" key="5">
    <source>
        <dbReference type="Proteomes" id="UP001524642"/>
    </source>
</evidence>
<dbReference type="EMBL" id="JANJOU010000017">
    <property type="protein sequence ID" value="MCR0983968.1"/>
    <property type="molecule type" value="Genomic_DNA"/>
</dbReference>
<dbReference type="PRINTS" id="PR00420">
    <property type="entry name" value="RNGMNOXGNASE"/>
</dbReference>
<keyword evidence="1" id="KW-0285">Flavoprotein</keyword>
<feature type="domain" description="FAD-binding" evidence="3">
    <location>
        <begin position="2"/>
        <end position="341"/>
    </location>
</feature>
<dbReference type="InterPro" id="IPR050641">
    <property type="entry name" value="RIFMO-like"/>
</dbReference>
<dbReference type="PANTHER" id="PTHR43004:SF3">
    <property type="entry name" value="P-HYDROXYBENZOATE HYDROXYLASE"/>
    <property type="match status" value="1"/>
</dbReference>
<proteinExistence type="predicted"/>
<evidence type="ECO:0000259" key="3">
    <source>
        <dbReference type="Pfam" id="PF01494"/>
    </source>
</evidence>
<dbReference type="InterPro" id="IPR036188">
    <property type="entry name" value="FAD/NAD-bd_sf"/>
</dbReference>
<comment type="caution">
    <text evidence="4">The sequence shown here is derived from an EMBL/GenBank/DDBJ whole genome shotgun (WGS) entry which is preliminary data.</text>
</comment>
<dbReference type="Proteomes" id="UP001524642">
    <property type="component" value="Unassembled WGS sequence"/>
</dbReference>
<protein>
    <submittedName>
        <fullName evidence="4">4-hydroxybenzoate 3-monooxygenase</fullName>
    </submittedName>
</protein>
<dbReference type="SUPFAM" id="SSF51905">
    <property type="entry name" value="FAD/NAD(P)-binding domain"/>
    <property type="match status" value="1"/>
</dbReference>
<sequence>MRTQVGIIGAGPAGLFLSHLLKAQGIESVILEARSRPYVEGRVRAGVLEPGTIETLGRLGLDARMRREGLVDEGLDMRFRGRTIHLDLPGLTGKSVMIYGQQEVVKDLIAARVEAGDPLVFEAQVTRIEGIETDRPRIHYTEGGTDKVLECDFVAGCDGYHGAGRATMPQDILQVFEQVYDFAWLGVLARARPMPDMTYTNSDRGFALCSRRSMQVSRLYLQVPADTDPNSWSDDRFWDELHARMFDEGRTEIEEGEIFQRDLAKLRAFVAAPMQHGRLFLAGDAVHIVPPAGAKGLNMAVADVRVLSRALTEFYRTGSRAELEGYSTLCVERAWRVVRFSSTLTGLLHKFGHHTPMQRNLQLAELEYIAGSRNAQASIAEQYVMLNYLPDYP</sequence>
<evidence type="ECO:0000256" key="2">
    <source>
        <dbReference type="ARBA" id="ARBA00022827"/>
    </source>
</evidence>
<dbReference type="InterPro" id="IPR002938">
    <property type="entry name" value="FAD-bd"/>
</dbReference>
<evidence type="ECO:0000256" key="1">
    <source>
        <dbReference type="ARBA" id="ARBA00022630"/>
    </source>
</evidence>
<organism evidence="4 5">
    <name type="scientific">Roseomonas populi</name>
    <dbReference type="NCBI Taxonomy" id="3121582"/>
    <lineage>
        <taxon>Bacteria</taxon>
        <taxon>Pseudomonadati</taxon>
        <taxon>Pseudomonadota</taxon>
        <taxon>Alphaproteobacteria</taxon>
        <taxon>Acetobacterales</taxon>
        <taxon>Roseomonadaceae</taxon>
        <taxon>Roseomonas</taxon>
    </lineage>
</organism>
<gene>
    <name evidence="4" type="ORF">NRP21_18090</name>
</gene>
<dbReference type="RefSeq" id="WP_257717627.1">
    <property type="nucleotide sequence ID" value="NZ_JANJOU010000017.1"/>
</dbReference>
<dbReference type="SUPFAM" id="SSF54373">
    <property type="entry name" value="FAD-linked reductases, C-terminal domain"/>
    <property type="match status" value="1"/>
</dbReference>
<dbReference type="PANTHER" id="PTHR43004">
    <property type="entry name" value="TRK SYSTEM POTASSIUM UPTAKE PROTEIN"/>
    <property type="match status" value="1"/>
</dbReference>
<reference evidence="4 5" key="1">
    <citation type="submission" date="2022-06" db="EMBL/GenBank/DDBJ databases">
        <title>Roseomonas CN29.</title>
        <authorList>
            <person name="Cheng Y."/>
            <person name="He X."/>
        </authorList>
    </citation>
    <scope>NUCLEOTIDE SEQUENCE [LARGE SCALE GENOMIC DNA]</scope>
    <source>
        <strain evidence="4 5">CN29</strain>
    </source>
</reference>
<name>A0ABT1X791_9PROT</name>
<accession>A0ABT1X791</accession>
<evidence type="ECO:0000313" key="4">
    <source>
        <dbReference type="EMBL" id="MCR0983968.1"/>
    </source>
</evidence>
<keyword evidence="5" id="KW-1185">Reference proteome</keyword>